<keyword evidence="3 7" id="KW-0812">Transmembrane</keyword>
<keyword evidence="4" id="KW-0201">Cytochrome c-type biogenesis</keyword>
<name>A0ABT0YRQ5_9BURK</name>
<gene>
    <name evidence="9" type="ORF">M8A51_18005</name>
</gene>
<dbReference type="InterPro" id="IPR003834">
    <property type="entry name" value="Cyt_c_assmbl_TM_dom"/>
</dbReference>
<evidence type="ECO:0000256" key="5">
    <source>
        <dbReference type="ARBA" id="ARBA00022989"/>
    </source>
</evidence>
<evidence type="ECO:0000256" key="4">
    <source>
        <dbReference type="ARBA" id="ARBA00022748"/>
    </source>
</evidence>
<dbReference type="Proteomes" id="UP001165541">
    <property type="component" value="Unassembled WGS sequence"/>
</dbReference>
<evidence type="ECO:0000256" key="7">
    <source>
        <dbReference type="SAM" id="Phobius"/>
    </source>
</evidence>
<keyword evidence="10" id="KW-1185">Reference proteome</keyword>
<feature type="domain" description="Thioredoxin" evidence="8">
    <location>
        <begin position="243"/>
        <end position="388"/>
    </location>
</feature>
<evidence type="ECO:0000259" key="8">
    <source>
        <dbReference type="PROSITE" id="PS51352"/>
    </source>
</evidence>
<keyword evidence="2" id="KW-1003">Cell membrane</keyword>
<feature type="transmembrane region" description="Helical" evidence="7">
    <location>
        <begin position="41"/>
        <end position="65"/>
    </location>
</feature>
<keyword evidence="6 7" id="KW-0472">Membrane</keyword>
<keyword evidence="5 7" id="KW-1133">Transmembrane helix</keyword>
<dbReference type="RefSeq" id="WP_251779909.1">
    <property type="nucleotide sequence ID" value="NZ_JAMKFE010000012.1"/>
</dbReference>
<feature type="transmembrane region" description="Helical" evidence="7">
    <location>
        <begin position="119"/>
        <end position="149"/>
    </location>
</feature>
<evidence type="ECO:0000256" key="3">
    <source>
        <dbReference type="ARBA" id="ARBA00022692"/>
    </source>
</evidence>
<evidence type="ECO:0000313" key="9">
    <source>
        <dbReference type="EMBL" id="MCM5681425.1"/>
    </source>
</evidence>
<sequence length="399" mass="42580">MLNWTLAAAAGAATVASPCVLPMLPLLLGATVGEHDRRRPLYIVIGFVLSFVLVASAFGAAAQVFGVSHDAVRQAGAGLLVAAGALMLWPRATERVALWLGPVAAWGHRLAPPGQGRGAAAALVLGASLGAVWTPCAGPVLASILALVATADTPAAAAPLLAAYALGAALPMLAIAYGGQAATTMLRPVLRHAELIRRVFGVMVMAVGVAMLGRWDVQAIAWATQWAAAPYVGAPDEADRTPAAAGEPAPEFAGIDHWLNSAPLTMAQLHGKVVLVDFWTHGCVNCIRTVPHVERWHRMYANQGLVVVGVHTPEFGYERPLEALQGAVRRYGLTYPIAQDNSYRTWSAYRNRYWPAHYLIDREGRIVYRHFGEGGERETERRIRELLAPRDAGQNGRPG</sequence>
<evidence type="ECO:0000256" key="2">
    <source>
        <dbReference type="ARBA" id="ARBA00022475"/>
    </source>
</evidence>
<feature type="transmembrane region" description="Helical" evidence="7">
    <location>
        <begin position="195"/>
        <end position="215"/>
    </location>
</feature>
<dbReference type="SUPFAM" id="SSF52833">
    <property type="entry name" value="Thioredoxin-like"/>
    <property type="match status" value="1"/>
</dbReference>
<dbReference type="Pfam" id="PF00578">
    <property type="entry name" value="AhpC-TSA"/>
    <property type="match status" value="1"/>
</dbReference>
<feature type="transmembrane region" description="Helical" evidence="7">
    <location>
        <begin position="161"/>
        <end position="183"/>
    </location>
</feature>
<dbReference type="InterPro" id="IPR000866">
    <property type="entry name" value="AhpC/TSA"/>
</dbReference>
<evidence type="ECO:0000256" key="6">
    <source>
        <dbReference type="ARBA" id="ARBA00023136"/>
    </source>
</evidence>
<dbReference type="Pfam" id="PF02683">
    <property type="entry name" value="DsbD_TM"/>
    <property type="match status" value="1"/>
</dbReference>
<dbReference type="InterPro" id="IPR050553">
    <property type="entry name" value="Thioredoxin_ResA/DsbE_sf"/>
</dbReference>
<dbReference type="EMBL" id="JAMKFE010000012">
    <property type="protein sequence ID" value="MCM5681425.1"/>
    <property type="molecule type" value="Genomic_DNA"/>
</dbReference>
<comment type="subcellular location">
    <subcellularLocation>
        <location evidence="1">Cell membrane</location>
        <topology evidence="1">Multi-pass membrane protein</topology>
    </subcellularLocation>
</comment>
<dbReference type="Gene3D" id="3.40.30.10">
    <property type="entry name" value="Glutaredoxin"/>
    <property type="match status" value="1"/>
</dbReference>
<organism evidence="9 10">
    <name type="scientific">Caldimonas mangrovi</name>
    <dbReference type="NCBI Taxonomy" id="2944811"/>
    <lineage>
        <taxon>Bacteria</taxon>
        <taxon>Pseudomonadati</taxon>
        <taxon>Pseudomonadota</taxon>
        <taxon>Betaproteobacteria</taxon>
        <taxon>Burkholderiales</taxon>
        <taxon>Sphaerotilaceae</taxon>
        <taxon>Caldimonas</taxon>
    </lineage>
</organism>
<evidence type="ECO:0000256" key="1">
    <source>
        <dbReference type="ARBA" id="ARBA00004651"/>
    </source>
</evidence>
<dbReference type="InterPro" id="IPR036249">
    <property type="entry name" value="Thioredoxin-like_sf"/>
</dbReference>
<feature type="transmembrane region" description="Helical" evidence="7">
    <location>
        <begin position="71"/>
        <end position="89"/>
    </location>
</feature>
<comment type="caution">
    <text evidence="9">The sequence shown here is derived from an EMBL/GenBank/DDBJ whole genome shotgun (WGS) entry which is preliminary data.</text>
</comment>
<dbReference type="InterPro" id="IPR013766">
    <property type="entry name" value="Thioredoxin_domain"/>
</dbReference>
<feature type="transmembrane region" description="Helical" evidence="7">
    <location>
        <begin position="6"/>
        <end position="29"/>
    </location>
</feature>
<dbReference type="PROSITE" id="PS51352">
    <property type="entry name" value="THIOREDOXIN_2"/>
    <property type="match status" value="1"/>
</dbReference>
<proteinExistence type="predicted"/>
<reference evidence="9" key="1">
    <citation type="submission" date="2022-05" db="EMBL/GenBank/DDBJ databases">
        <title>Schlegelella sp. nov., isolated from mangrove soil.</title>
        <authorList>
            <person name="Liu Y."/>
            <person name="Ge X."/>
            <person name="Liu W."/>
        </authorList>
    </citation>
    <scope>NUCLEOTIDE SEQUENCE</scope>
    <source>
        <strain evidence="9">S2-27</strain>
    </source>
</reference>
<dbReference type="PANTHER" id="PTHR42852">
    <property type="entry name" value="THIOL:DISULFIDE INTERCHANGE PROTEIN DSBE"/>
    <property type="match status" value="1"/>
</dbReference>
<protein>
    <submittedName>
        <fullName evidence="9">Cytochrome c biogenesis protein/redoxin</fullName>
    </submittedName>
</protein>
<accession>A0ABT0YRQ5</accession>
<evidence type="ECO:0000313" key="10">
    <source>
        <dbReference type="Proteomes" id="UP001165541"/>
    </source>
</evidence>
<dbReference type="PANTHER" id="PTHR42852:SF13">
    <property type="entry name" value="PROTEIN DIPZ"/>
    <property type="match status" value="1"/>
</dbReference>